<reference evidence="1" key="1">
    <citation type="submission" date="2023-04" db="EMBL/GenBank/DDBJ databases">
        <title>Ambrosiozyma monospora NBRC 10751.</title>
        <authorList>
            <person name="Ichikawa N."/>
            <person name="Sato H."/>
            <person name="Tonouchi N."/>
        </authorList>
    </citation>
    <scope>NUCLEOTIDE SEQUENCE</scope>
    <source>
        <strain evidence="1">NBRC 10751</strain>
    </source>
</reference>
<sequence>MTNNLFKSKIFLGDQDPYPIRTVSMDDKVVEHPTTPSVIIGRATYKGKKEERFEAIDSFHYEDGSISAKHLNLYFTEVVESHGSSSTAGFSSDINQEFIPHDQNHFAVFARDVSQHGTMILRHQSIKARPMKKGKLNYLLNGDIIGLVILEGSHQKRQSDCFDIFRDTKLQFQVSTDYKKKFTLIRLNTKAYLSIDEKLASRAESAGKLASEGKDYFGGGFYCPAASDDDSVSIIGGSSESCKLGATKAPFGNTPIQTDLSYPKRLWLYTPCAIDFNNIVFRSNFDRDAKYSELLEPCIKLFRNIDSEPFLNEMYNLLDLFDAEENLPDEEMPVSPIKGPYHVKSLSLAENTTIDLTEEVIAPKPLTVLVEDQDEQGRSSTAPIVLDDAAIVIDDQEEIPVEENIDEVKKVEVNDENTSSAKE</sequence>
<organism evidence="1 2">
    <name type="scientific">Ambrosiozyma monospora</name>
    <name type="common">Yeast</name>
    <name type="synonym">Endomycopsis monosporus</name>
    <dbReference type="NCBI Taxonomy" id="43982"/>
    <lineage>
        <taxon>Eukaryota</taxon>
        <taxon>Fungi</taxon>
        <taxon>Dikarya</taxon>
        <taxon>Ascomycota</taxon>
        <taxon>Saccharomycotina</taxon>
        <taxon>Pichiomycetes</taxon>
        <taxon>Pichiales</taxon>
        <taxon>Pichiaceae</taxon>
        <taxon>Ambrosiozyma</taxon>
    </lineage>
</organism>
<evidence type="ECO:0000313" key="2">
    <source>
        <dbReference type="Proteomes" id="UP001165064"/>
    </source>
</evidence>
<dbReference type="Proteomes" id="UP001165064">
    <property type="component" value="Unassembled WGS sequence"/>
</dbReference>
<feature type="non-terminal residue" evidence="1">
    <location>
        <position position="423"/>
    </location>
</feature>
<dbReference type="EMBL" id="BSXS01006408">
    <property type="protein sequence ID" value="GME85514.1"/>
    <property type="molecule type" value="Genomic_DNA"/>
</dbReference>
<evidence type="ECO:0000313" key="1">
    <source>
        <dbReference type="EMBL" id="GME85514.1"/>
    </source>
</evidence>
<gene>
    <name evidence="1" type="ORF">Amon02_000762900</name>
</gene>
<name>A0ACB5TCL4_AMBMO</name>
<protein>
    <submittedName>
        <fullName evidence="1">Unnamed protein product</fullName>
    </submittedName>
</protein>
<proteinExistence type="predicted"/>
<comment type="caution">
    <text evidence="1">The sequence shown here is derived from an EMBL/GenBank/DDBJ whole genome shotgun (WGS) entry which is preliminary data.</text>
</comment>
<accession>A0ACB5TCL4</accession>
<keyword evidence="2" id="KW-1185">Reference proteome</keyword>